<reference evidence="1" key="1">
    <citation type="journal article" date="2014" name="Int. J. Syst. Evol. Microbiol.">
        <title>Complete genome sequence of Corynebacterium casei LMG S-19264T (=DSM 44701T), isolated from a smear-ripened cheese.</title>
        <authorList>
            <consortium name="US DOE Joint Genome Institute (JGI-PGF)"/>
            <person name="Walter F."/>
            <person name="Albersmeier A."/>
            <person name="Kalinowski J."/>
            <person name="Ruckert C."/>
        </authorList>
    </citation>
    <scope>NUCLEOTIDE SEQUENCE</scope>
    <source>
        <strain evidence="1">JCM 3313</strain>
    </source>
</reference>
<dbReference type="RefSeq" id="WP_189222416.1">
    <property type="nucleotide sequence ID" value="NZ_BMRG01000002.1"/>
</dbReference>
<reference evidence="1" key="2">
    <citation type="submission" date="2020-09" db="EMBL/GenBank/DDBJ databases">
        <authorList>
            <person name="Sun Q."/>
            <person name="Ohkuma M."/>
        </authorList>
    </citation>
    <scope>NUCLEOTIDE SEQUENCE</scope>
    <source>
        <strain evidence="1">JCM 3313</strain>
    </source>
</reference>
<keyword evidence="2" id="KW-1185">Reference proteome</keyword>
<protein>
    <submittedName>
        <fullName evidence="1">Uncharacterized protein</fullName>
    </submittedName>
</protein>
<evidence type="ECO:0000313" key="2">
    <source>
        <dbReference type="Proteomes" id="UP000639606"/>
    </source>
</evidence>
<name>A0A918AJB4_9PSEU</name>
<gene>
    <name evidence="1" type="ORF">GCM10010185_15560</name>
</gene>
<dbReference type="AlphaFoldDB" id="A0A918AJB4"/>
<accession>A0A918AJB4</accession>
<comment type="caution">
    <text evidence="1">The sequence shown here is derived from an EMBL/GenBank/DDBJ whole genome shotgun (WGS) entry which is preliminary data.</text>
</comment>
<evidence type="ECO:0000313" key="1">
    <source>
        <dbReference type="EMBL" id="GGP44717.1"/>
    </source>
</evidence>
<dbReference type="EMBL" id="BMRG01000002">
    <property type="protein sequence ID" value="GGP44717.1"/>
    <property type="molecule type" value="Genomic_DNA"/>
</dbReference>
<dbReference type="Proteomes" id="UP000639606">
    <property type="component" value="Unassembled WGS sequence"/>
</dbReference>
<organism evidence="1 2">
    <name type="scientific">Saccharothrix coeruleofusca</name>
    <dbReference type="NCBI Taxonomy" id="33919"/>
    <lineage>
        <taxon>Bacteria</taxon>
        <taxon>Bacillati</taxon>
        <taxon>Actinomycetota</taxon>
        <taxon>Actinomycetes</taxon>
        <taxon>Pseudonocardiales</taxon>
        <taxon>Pseudonocardiaceae</taxon>
        <taxon>Saccharothrix</taxon>
    </lineage>
</organism>
<sequence length="92" mass="10072">MASVVWINSYEKFVAELVAQERPGLFAVLREYGERDDAEVAAWGLAWPDHVEVVLSGGARLRSSSTERVASLVGRGRNCGVRIVWVGEEPTG</sequence>
<proteinExistence type="predicted"/>